<dbReference type="Gene3D" id="3.90.1570.10">
    <property type="entry name" value="tt1808, chain A"/>
    <property type="match status" value="1"/>
</dbReference>
<dbReference type="HOGENOM" id="CLU_076312_6_1_5"/>
<protein>
    <recommendedName>
        <fullName evidence="1">Putative restriction endonuclease domain-containing protein</fullName>
    </recommendedName>
</protein>
<dbReference type="CDD" id="cd06260">
    <property type="entry name" value="DUF820-like"/>
    <property type="match status" value="1"/>
</dbReference>
<dbReference type="eggNOG" id="COG4636">
    <property type="taxonomic scope" value="Bacteria"/>
</dbReference>
<organism evidence="2">
    <name type="scientific">Rhodopseudomonas palustris (strain BisB18)</name>
    <dbReference type="NCBI Taxonomy" id="316056"/>
    <lineage>
        <taxon>Bacteria</taxon>
        <taxon>Pseudomonadati</taxon>
        <taxon>Pseudomonadota</taxon>
        <taxon>Alphaproteobacteria</taxon>
        <taxon>Hyphomicrobiales</taxon>
        <taxon>Nitrobacteraceae</taxon>
        <taxon>Rhodopseudomonas</taxon>
    </lineage>
</organism>
<dbReference type="Pfam" id="PF05685">
    <property type="entry name" value="Uma2"/>
    <property type="match status" value="1"/>
</dbReference>
<dbReference type="InterPro" id="IPR008538">
    <property type="entry name" value="Uma2"/>
</dbReference>
<dbReference type="KEGG" id="rpc:RPC_0614"/>
<dbReference type="AlphaFoldDB" id="Q21BP9"/>
<dbReference type="PANTHER" id="PTHR36558">
    <property type="entry name" value="GLR1098 PROTEIN"/>
    <property type="match status" value="1"/>
</dbReference>
<dbReference type="InterPro" id="IPR012296">
    <property type="entry name" value="Nuclease_put_TT1808"/>
</dbReference>
<dbReference type="EMBL" id="CP000301">
    <property type="protein sequence ID" value="ABD86187.1"/>
    <property type="molecule type" value="Genomic_DNA"/>
</dbReference>
<dbReference type="SUPFAM" id="SSF52980">
    <property type="entry name" value="Restriction endonuclease-like"/>
    <property type="match status" value="1"/>
</dbReference>
<reference evidence="2" key="1">
    <citation type="submission" date="2006-03" db="EMBL/GenBank/DDBJ databases">
        <title>Complete sequence of Rhodopseudomonas palustris BisB18.</title>
        <authorList>
            <consortium name="US DOE Joint Genome Institute"/>
            <person name="Copeland A."/>
            <person name="Lucas S."/>
            <person name="Lapidus A."/>
            <person name="Barry K."/>
            <person name="Detter J.C."/>
            <person name="Glavina del Rio T."/>
            <person name="Hammon N."/>
            <person name="Israni S."/>
            <person name="Dalin E."/>
            <person name="Tice H."/>
            <person name="Pitluck S."/>
            <person name="Chain P."/>
            <person name="Malfatti S."/>
            <person name="Shin M."/>
            <person name="Vergez L."/>
            <person name="Schmutz J."/>
            <person name="Larimer F."/>
            <person name="Land M."/>
            <person name="Hauser L."/>
            <person name="Pelletier D.A."/>
            <person name="Kyrpides N."/>
            <person name="Anderson I."/>
            <person name="Oda Y."/>
            <person name="Harwood C.S."/>
            <person name="Richardson P."/>
        </authorList>
    </citation>
    <scope>NUCLEOTIDE SEQUENCE [LARGE SCALE GENOMIC DNA]</scope>
    <source>
        <strain evidence="2">BisB18</strain>
    </source>
</reference>
<gene>
    <name evidence="2" type="ordered locus">RPC_0614</name>
</gene>
<dbReference type="InterPro" id="IPR011335">
    <property type="entry name" value="Restrct_endonuc-II-like"/>
</dbReference>
<dbReference type="PANTHER" id="PTHR36558:SF1">
    <property type="entry name" value="RESTRICTION ENDONUCLEASE DOMAIN-CONTAINING PROTEIN-RELATED"/>
    <property type="match status" value="1"/>
</dbReference>
<accession>Q21BP9</accession>
<evidence type="ECO:0000313" key="2">
    <source>
        <dbReference type="EMBL" id="ABD86187.1"/>
    </source>
</evidence>
<name>Q21BP9_RHOPB</name>
<feature type="domain" description="Putative restriction endonuclease" evidence="1">
    <location>
        <begin position="20"/>
        <end position="184"/>
    </location>
</feature>
<dbReference type="RefSeq" id="WP_011471095.1">
    <property type="nucleotide sequence ID" value="NC_007925.1"/>
</dbReference>
<evidence type="ECO:0000259" key="1">
    <source>
        <dbReference type="Pfam" id="PF05685"/>
    </source>
</evidence>
<proteinExistence type="predicted"/>
<sequence length="207" mass="22854">MAPIDVAVIDQHTSRMSGAEFRAFQDNRPDHERWELLGGVAMMMTPPTLVHNQIASNLQQLLNDALERHDSSRLAAQRPGLELASGDYKPEPDIAVIDADFKAGQRFVEKAYLLAEIVSATDDVAVPGTVRSWIDVKRELYRSHVHCLAVLIVSQDRMKVELDLKTESGWVSSVLEGPTAELSIAAFSLRGPVGALYVRTPLAPRRS</sequence>